<dbReference type="PRINTS" id="PR00811">
    <property type="entry name" value="BCTERIALGSPD"/>
</dbReference>
<accession>A0A1M5U6C1</accession>
<gene>
    <name evidence="12" type="primary">pilQ</name>
    <name evidence="12" type="ORF">VA7868_00022</name>
</gene>
<dbReference type="AlphaFoldDB" id="A0A1M5U6C1"/>
<comment type="similarity">
    <text evidence="2">Belongs to the bacterial secretin family. PilQ subfamily.</text>
</comment>
<dbReference type="PANTHER" id="PTHR30604:SF1">
    <property type="entry name" value="DNA UTILIZATION PROTEIN HOFQ"/>
    <property type="match status" value="1"/>
</dbReference>
<comment type="subcellular location">
    <subcellularLocation>
        <location evidence="1 7">Cell outer membrane</location>
    </subcellularLocation>
</comment>
<dbReference type="STRING" id="1216006.VA7868_00022"/>
<evidence type="ECO:0000256" key="5">
    <source>
        <dbReference type="ARBA" id="ARBA00023136"/>
    </source>
</evidence>
<evidence type="ECO:0000259" key="11">
    <source>
        <dbReference type="Pfam" id="PF03958"/>
    </source>
</evidence>
<evidence type="ECO:0000313" key="13">
    <source>
        <dbReference type="Proteomes" id="UP000184608"/>
    </source>
</evidence>
<evidence type="ECO:0000256" key="6">
    <source>
        <dbReference type="ARBA" id="ARBA00023237"/>
    </source>
</evidence>
<keyword evidence="5" id="KW-0472">Membrane</keyword>
<dbReference type="InterPro" id="IPR004845">
    <property type="entry name" value="T2SS_GspD_CS"/>
</dbReference>
<evidence type="ECO:0000256" key="2">
    <source>
        <dbReference type="ARBA" id="ARBA00006304"/>
    </source>
</evidence>
<dbReference type="GO" id="GO:0009306">
    <property type="term" value="P:protein secretion"/>
    <property type="evidence" value="ECO:0007669"/>
    <property type="project" value="InterPro"/>
</dbReference>
<dbReference type="Pfam" id="PF03958">
    <property type="entry name" value="Secretin_N"/>
    <property type="match status" value="1"/>
</dbReference>
<feature type="region of interest" description="Disordered" evidence="8">
    <location>
        <begin position="33"/>
        <end position="52"/>
    </location>
</feature>
<dbReference type="PANTHER" id="PTHR30604">
    <property type="entry name" value="PROTEIN TRANSPORT PROTEIN HOFQ"/>
    <property type="match status" value="1"/>
</dbReference>
<dbReference type="Pfam" id="PF00263">
    <property type="entry name" value="Secretin"/>
    <property type="match status" value="1"/>
</dbReference>
<dbReference type="PROSITE" id="PS00875">
    <property type="entry name" value="T2SP_D"/>
    <property type="match status" value="1"/>
</dbReference>
<dbReference type="InterPro" id="IPR001775">
    <property type="entry name" value="GspD/PilQ"/>
</dbReference>
<evidence type="ECO:0000256" key="1">
    <source>
        <dbReference type="ARBA" id="ARBA00004442"/>
    </source>
</evidence>
<feature type="chain" id="PRO_5012500073" evidence="9">
    <location>
        <begin position="25"/>
        <end position="374"/>
    </location>
</feature>
<evidence type="ECO:0000256" key="7">
    <source>
        <dbReference type="RuleBase" id="RU004004"/>
    </source>
</evidence>
<evidence type="ECO:0000259" key="10">
    <source>
        <dbReference type="Pfam" id="PF00263"/>
    </source>
</evidence>
<dbReference type="Gene3D" id="3.30.1370.120">
    <property type="match status" value="1"/>
</dbReference>
<feature type="signal peptide" evidence="9">
    <location>
        <begin position="1"/>
        <end position="24"/>
    </location>
</feature>
<keyword evidence="3 7" id="KW-0813">Transport</keyword>
<dbReference type="InterPro" id="IPR013355">
    <property type="entry name" value="Pilus_4_PilQ"/>
</dbReference>
<protein>
    <submittedName>
        <fullName evidence="12">Type IV pilus biogenesis and competence protein PilQ</fullName>
    </submittedName>
</protein>
<dbReference type="GO" id="GO:0009279">
    <property type="term" value="C:cell outer membrane"/>
    <property type="evidence" value="ECO:0007669"/>
    <property type="project" value="UniProtKB-SubCell"/>
</dbReference>
<dbReference type="InterPro" id="IPR005644">
    <property type="entry name" value="NolW-like"/>
</dbReference>
<dbReference type="InterPro" id="IPR004846">
    <property type="entry name" value="T2SS/T3SS_dom"/>
</dbReference>
<proteinExistence type="inferred from homology"/>
<keyword evidence="13" id="KW-1185">Reference proteome</keyword>
<evidence type="ECO:0000256" key="4">
    <source>
        <dbReference type="ARBA" id="ARBA00022729"/>
    </source>
</evidence>
<evidence type="ECO:0000313" key="12">
    <source>
        <dbReference type="EMBL" id="SHH58441.1"/>
    </source>
</evidence>
<keyword evidence="6" id="KW-0998">Cell outer membrane</keyword>
<organism evidence="12 13">
    <name type="scientific">Vibrio aerogenes CECT 7868</name>
    <dbReference type="NCBI Taxonomy" id="1216006"/>
    <lineage>
        <taxon>Bacteria</taxon>
        <taxon>Pseudomonadati</taxon>
        <taxon>Pseudomonadota</taxon>
        <taxon>Gammaproteobacteria</taxon>
        <taxon>Vibrionales</taxon>
        <taxon>Vibrionaceae</taxon>
        <taxon>Vibrio</taxon>
    </lineage>
</organism>
<dbReference type="EMBL" id="FQXZ01000001">
    <property type="protein sequence ID" value="SHH58441.1"/>
    <property type="molecule type" value="Genomic_DNA"/>
</dbReference>
<feature type="domain" description="NolW-like" evidence="11">
    <location>
        <begin position="62"/>
        <end position="127"/>
    </location>
</feature>
<sequence length="374" mass="40600">MYKRRTAFRRLFFVMLMMTCSVFADGGRDPFEKISGSGPEMSGQAGREIRGSTSAQKQQVVVTIPVKYATTQQILQVIQDKQHAGLLSPDGSVTTDTRTNTVIIRDYPDYIQGIKSVMKTIDIPVRQVLIEARIVTMSESGLDELGIRWGGQVRQGHMNMGGSVEQLANQAGDQTNIANYLNVSLPASSGNAASVAFQVARLGAGTLLDLELSALQSESKAEVISSPRLLTTNRQPAFIEQGTEIPYLESGSDGDASVSFKKAVLSLKVTPNITPDHHVILDLKVTQDRPGEVVKTGTGEAVAIITQRIGTRVLVNDGETVVLGGIHQKTVTKTVDKVPMLGDLPLFGSLFRRTYQKTGKNELLIFVTPQVMIQ</sequence>
<dbReference type="Proteomes" id="UP000184608">
    <property type="component" value="Unassembled WGS sequence"/>
</dbReference>
<name>A0A1M5U6C1_9VIBR</name>
<evidence type="ECO:0000256" key="9">
    <source>
        <dbReference type="SAM" id="SignalP"/>
    </source>
</evidence>
<dbReference type="InterPro" id="IPR051808">
    <property type="entry name" value="Type_IV_pilus_biogenesis"/>
</dbReference>
<dbReference type="NCBIfam" id="TIGR02515">
    <property type="entry name" value="IV_pilus_PilQ"/>
    <property type="match status" value="1"/>
</dbReference>
<feature type="domain" description="Type II/III secretion system secretin-like" evidence="10">
    <location>
        <begin position="214"/>
        <end position="372"/>
    </location>
</feature>
<dbReference type="InterPro" id="IPR038591">
    <property type="entry name" value="NolW-like_sf"/>
</dbReference>
<reference evidence="12 13" key="1">
    <citation type="submission" date="2016-11" db="EMBL/GenBank/DDBJ databases">
        <authorList>
            <person name="Jaros S."/>
            <person name="Januszkiewicz K."/>
            <person name="Wedrychowicz H."/>
        </authorList>
    </citation>
    <scope>NUCLEOTIDE SEQUENCE [LARGE SCALE GENOMIC DNA]</scope>
    <source>
        <strain evidence="12 13">CECT 7868</strain>
    </source>
</reference>
<evidence type="ECO:0000256" key="8">
    <source>
        <dbReference type="SAM" id="MobiDB-lite"/>
    </source>
</evidence>
<evidence type="ECO:0000256" key="3">
    <source>
        <dbReference type="ARBA" id="ARBA00022448"/>
    </source>
</evidence>
<keyword evidence="4 9" id="KW-0732">Signal</keyword>